<comment type="caution">
    <text evidence="2">The sequence shown here is derived from an EMBL/GenBank/DDBJ whole genome shotgun (WGS) entry which is preliminary data.</text>
</comment>
<feature type="region of interest" description="Disordered" evidence="1">
    <location>
        <begin position="407"/>
        <end position="433"/>
    </location>
</feature>
<gene>
    <name evidence="2" type="ORF">IC229_30255</name>
</gene>
<evidence type="ECO:0000256" key="1">
    <source>
        <dbReference type="SAM" id="MobiDB-lite"/>
    </source>
</evidence>
<evidence type="ECO:0000313" key="2">
    <source>
        <dbReference type="EMBL" id="MBD2704952.1"/>
    </source>
</evidence>
<organism evidence="2 3">
    <name type="scientific">Spirosoma profusum</name>
    <dbReference type="NCBI Taxonomy" id="2771354"/>
    <lineage>
        <taxon>Bacteria</taxon>
        <taxon>Pseudomonadati</taxon>
        <taxon>Bacteroidota</taxon>
        <taxon>Cytophagia</taxon>
        <taxon>Cytophagales</taxon>
        <taxon>Cytophagaceae</taxon>
        <taxon>Spirosoma</taxon>
    </lineage>
</organism>
<dbReference type="Proteomes" id="UP000598820">
    <property type="component" value="Unassembled WGS sequence"/>
</dbReference>
<keyword evidence="3" id="KW-1185">Reference proteome</keyword>
<reference evidence="2" key="1">
    <citation type="submission" date="2020-09" db="EMBL/GenBank/DDBJ databases">
        <authorList>
            <person name="Kim M.K."/>
        </authorList>
    </citation>
    <scope>NUCLEOTIDE SEQUENCE</scope>
    <source>
        <strain evidence="2">BT702</strain>
    </source>
</reference>
<dbReference type="RefSeq" id="WP_190891930.1">
    <property type="nucleotide sequence ID" value="NZ_JACWZY010000040.1"/>
</dbReference>
<protein>
    <submittedName>
        <fullName evidence="2">Uncharacterized protein</fullName>
    </submittedName>
</protein>
<sequence length="480" mass="55338">MPVCFTTVEYGGDLADRLLSSPQLRFDEVRERGNRTVKRYYTTIKLRDFSFTIYPSTGKVVMKGSWAKFHNNGQHNHSRYSTKDLWDNIADLSDMFGYDLSDGLLHGLEAGVNLDLSSLLQPYFSPNYLLQRIICYQGRKPFLPMKSVKGAGQGIECVMTNYRIKVYDKGTQYRLPQPLLRFEYDCNMIKELESLVIQRLIDLTDSTKITLLGQKVQRMLSDLIIVEPVITNSLSRAERKLYEKAERPSFWQQLNSRDRNYYLKEYRELIKTYSVHRLHETLCEQAQIEWNILTENCNIFADVHASNRVNGLARNCNVFLPVNVGKRYNNPEEIDSSNLDIVTKKADTGYVVQPIPVAEETGVRCCEVTGVLLHKDQPKASMVVGITTLKKTPGLLEEFRQLYGQKKRKRSHHSEEYRLAHGPRNQKSNGPNNLRRRVLKSINNTLLFPATTAIRLTDEQLATLAYFSGTPYELKLDFLR</sequence>
<name>A0A927AV24_9BACT</name>
<accession>A0A927AV24</accession>
<evidence type="ECO:0000313" key="3">
    <source>
        <dbReference type="Proteomes" id="UP000598820"/>
    </source>
</evidence>
<dbReference type="AlphaFoldDB" id="A0A927AV24"/>
<dbReference type="EMBL" id="JACWZY010000040">
    <property type="protein sequence ID" value="MBD2704952.1"/>
    <property type="molecule type" value="Genomic_DNA"/>
</dbReference>
<proteinExistence type="predicted"/>